<evidence type="ECO:0000256" key="1">
    <source>
        <dbReference type="SAM" id="MobiDB-lite"/>
    </source>
</evidence>
<dbReference type="OrthoDB" id="10648855at2759"/>
<evidence type="ECO:0000313" key="2">
    <source>
        <dbReference type="EMBL" id="KRX06404.1"/>
    </source>
</evidence>
<dbReference type="AlphaFoldDB" id="A0A0V0QW26"/>
<feature type="region of interest" description="Disordered" evidence="1">
    <location>
        <begin position="695"/>
        <end position="773"/>
    </location>
</feature>
<dbReference type="InParanoid" id="A0A0V0QW26"/>
<feature type="compositionally biased region" description="Basic and acidic residues" evidence="1">
    <location>
        <begin position="651"/>
        <end position="661"/>
    </location>
</feature>
<feature type="region of interest" description="Disordered" evidence="1">
    <location>
        <begin position="643"/>
        <end position="666"/>
    </location>
</feature>
<feature type="compositionally biased region" description="Polar residues" evidence="1">
    <location>
        <begin position="720"/>
        <end position="739"/>
    </location>
</feature>
<dbReference type="Proteomes" id="UP000054937">
    <property type="component" value="Unassembled WGS sequence"/>
</dbReference>
<reference evidence="2 3" key="1">
    <citation type="journal article" date="2015" name="Sci. Rep.">
        <title>Genome of the facultative scuticociliatosis pathogen Pseudocohnilembus persalinus provides insight into its virulence through horizontal gene transfer.</title>
        <authorList>
            <person name="Xiong J."/>
            <person name="Wang G."/>
            <person name="Cheng J."/>
            <person name="Tian M."/>
            <person name="Pan X."/>
            <person name="Warren A."/>
            <person name="Jiang C."/>
            <person name="Yuan D."/>
            <person name="Miao W."/>
        </authorList>
    </citation>
    <scope>NUCLEOTIDE SEQUENCE [LARGE SCALE GENOMIC DNA]</scope>
    <source>
        <strain evidence="2">36N120E</strain>
    </source>
</reference>
<feature type="compositionally biased region" description="Basic and acidic residues" evidence="1">
    <location>
        <begin position="710"/>
        <end position="719"/>
    </location>
</feature>
<dbReference type="EMBL" id="LDAU01000096">
    <property type="protein sequence ID" value="KRX06404.1"/>
    <property type="molecule type" value="Genomic_DNA"/>
</dbReference>
<feature type="compositionally biased region" description="Basic residues" evidence="1">
    <location>
        <begin position="757"/>
        <end position="773"/>
    </location>
</feature>
<feature type="compositionally biased region" description="Basic and acidic residues" evidence="1">
    <location>
        <begin position="740"/>
        <end position="749"/>
    </location>
</feature>
<sequence length="773" mass="91557">MNLFKSHIIQTSNDKLNSQNGQYMKKKREIKHSCTQISKKEQFLLKLEDNQYMQQDLKNLERSVDLFIRDQDRIKYDFNKIIMDIQNLCENANLSLSGAPFINITFALWRKQFYHKLENRLKFYEYKKQQYWKKQFCQQVDYKILHIFINKMIEPYKKLILQNKFKLPKSVEAEKKFQVFQKSHLFKKFTEVLTQWCIEIETVQDIIERAELYGFYESPVSNKEFGKMLKQSYQINPQLPYQQNPKNYQEWKQKFSYLCQHKTDFYKQATLLVTNKLKGKFQSKGLTWSTGLTMFYGIMSGNPISLTAVILAGIGSTVVGKFLGLISDFMEKDYSSKELSIIIETFQETTKKIHKQNQKCQELLLLSFEEEGTDQEKNKEYQLQLKKLLDELVNEDCDQIFDDKGNQVIKTNKLNGDWIEADFTDVKEIQLNDDIIVITNEEELELYESNQSLLNEKKNSNQNDLVQKREQKEDNQCIDLQQNNNLLQNCNKNKDQGKNISRDLGQSYIQKTINKEKNDSLANKQLLDNKMGYEMSILENKNEKKEHKQILNHNQNQINKVQKYAKSIQQLDSGNKKAHDEQEYLNFIENQSILTESKLNPLRQLTKFPSKFESSIIQESDQEEDNDSEICSFDNELGKYFQQNQKNQKKSQSEESKKQQNENEDENFLSNQNSFYSQNSQQNQDNIEFFEPTDLTQKKKENSDILKQQENQKYKDSRTINDINKATLKEVNNSKINKQSQDDCKEQKHNSQIQGKQNKKNKKNKKLNIQKMD</sequence>
<keyword evidence="3" id="KW-1185">Reference proteome</keyword>
<accession>A0A0V0QW26</accession>
<gene>
    <name evidence="2" type="ORF">PPERSA_05017</name>
</gene>
<evidence type="ECO:0000313" key="3">
    <source>
        <dbReference type="Proteomes" id="UP000054937"/>
    </source>
</evidence>
<name>A0A0V0QW26_PSEPJ</name>
<comment type="caution">
    <text evidence="2">The sequence shown here is derived from an EMBL/GenBank/DDBJ whole genome shotgun (WGS) entry which is preliminary data.</text>
</comment>
<organism evidence="2 3">
    <name type="scientific">Pseudocohnilembus persalinus</name>
    <name type="common">Ciliate</name>
    <dbReference type="NCBI Taxonomy" id="266149"/>
    <lineage>
        <taxon>Eukaryota</taxon>
        <taxon>Sar</taxon>
        <taxon>Alveolata</taxon>
        <taxon>Ciliophora</taxon>
        <taxon>Intramacronucleata</taxon>
        <taxon>Oligohymenophorea</taxon>
        <taxon>Scuticociliatia</taxon>
        <taxon>Philasterida</taxon>
        <taxon>Pseudocohnilembidae</taxon>
        <taxon>Pseudocohnilembus</taxon>
    </lineage>
</organism>
<proteinExistence type="predicted"/>
<protein>
    <submittedName>
        <fullName evidence="2">Uncharacterized protein</fullName>
    </submittedName>
</protein>